<dbReference type="InterPro" id="IPR045335">
    <property type="entry name" value="FtsQ_C_sf"/>
</dbReference>
<evidence type="ECO:0000313" key="12">
    <source>
        <dbReference type="EMBL" id="PIE83459.1"/>
    </source>
</evidence>
<dbReference type="GO" id="GO:0090529">
    <property type="term" value="P:cell septum assembly"/>
    <property type="evidence" value="ECO:0007669"/>
    <property type="project" value="InterPro"/>
</dbReference>
<comment type="subcellular location">
    <subcellularLocation>
        <location evidence="9">Cell inner membrane</location>
        <topology evidence="9">Single-pass type II membrane protein</topology>
    </subcellularLocation>
    <subcellularLocation>
        <location evidence="1">Membrane</location>
    </subcellularLocation>
    <text evidence="9">Localizes to the division septum.</text>
</comment>
<dbReference type="PANTHER" id="PTHR35851:SF1">
    <property type="entry name" value="CELL DIVISION PROTEIN FTSQ"/>
    <property type="match status" value="1"/>
</dbReference>
<evidence type="ECO:0000313" key="13">
    <source>
        <dbReference type="Proteomes" id="UP000229278"/>
    </source>
</evidence>
<dbReference type="AlphaFoldDB" id="A0A2G6PH04"/>
<evidence type="ECO:0000256" key="10">
    <source>
        <dbReference type="SAM" id="MobiDB-lite"/>
    </source>
</evidence>
<name>A0A2G6PH04_9GAMM</name>
<keyword evidence="2 9" id="KW-1003">Cell membrane</keyword>
<comment type="subunit">
    <text evidence="9">Part of a complex composed of FtsB, FtsL and FtsQ.</text>
</comment>
<feature type="compositionally biased region" description="Basic residues" evidence="10">
    <location>
        <begin position="1"/>
        <end position="19"/>
    </location>
</feature>
<dbReference type="Gene3D" id="3.10.20.310">
    <property type="entry name" value="membrane protein fhac"/>
    <property type="match status" value="1"/>
</dbReference>
<keyword evidence="7 9" id="KW-0472">Membrane</keyword>
<evidence type="ECO:0000256" key="3">
    <source>
        <dbReference type="ARBA" id="ARBA00022519"/>
    </source>
</evidence>
<dbReference type="InterPro" id="IPR026579">
    <property type="entry name" value="FtsQ"/>
</dbReference>
<sequence length="267" mass="30854">MRLNRGHRRGATSLKRKTRASSTAKQWMAILRPLLRWSGVVLVLAAVGFGVQVAAKKLQAPGAFPLQHVQIKGELRNLSNEDLKPIAREYLGQNFFVANLDTLRDRLAANPWVEQVSIGRWWPNIIQVNLRERIAFGYWGNDEMVDVNGQRFRPTVIRQLKKWPRLTGPNGHEKTLIQAYRETRALLEPVNLKLVKLVQDERRSWWLTFENGLEAHIGRKHFKQRLLRLADVYPRVLAAQAKYIAVIDLRYINGFAVRWKTKRPTAG</sequence>
<accession>A0A2G6PH04</accession>
<gene>
    <name evidence="9" type="primary">ftsQ</name>
    <name evidence="12" type="ORF">CSA09_00880</name>
</gene>
<dbReference type="EMBL" id="PDTV01000004">
    <property type="protein sequence ID" value="PIE83459.1"/>
    <property type="molecule type" value="Genomic_DNA"/>
</dbReference>
<evidence type="ECO:0000256" key="1">
    <source>
        <dbReference type="ARBA" id="ARBA00004370"/>
    </source>
</evidence>
<reference evidence="12 13" key="1">
    <citation type="submission" date="2017-10" db="EMBL/GenBank/DDBJ databases">
        <title>Novel microbial diversity and functional potential in the marine mammal oral microbiome.</title>
        <authorList>
            <person name="Dudek N.K."/>
            <person name="Sun C.L."/>
            <person name="Burstein D."/>
            <person name="Kantor R.S."/>
            <person name="Aliaga Goltsman D.S."/>
            <person name="Bik E.M."/>
            <person name="Thomas B.C."/>
            <person name="Banfield J.F."/>
            <person name="Relman D.A."/>
        </authorList>
    </citation>
    <scope>NUCLEOTIDE SEQUENCE [LARGE SCALE GENOMIC DNA]</scope>
    <source>
        <strain evidence="12">DOLJORAL78_50_517</strain>
    </source>
</reference>
<evidence type="ECO:0000256" key="8">
    <source>
        <dbReference type="ARBA" id="ARBA00023306"/>
    </source>
</evidence>
<evidence type="ECO:0000256" key="7">
    <source>
        <dbReference type="ARBA" id="ARBA00023136"/>
    </source>
</evidence>
<dbReference type="InterPro" id="IPR034746">
    <property type="entry name" value="POTRA"/>
</dbReference>
<dbReference type="GO" id="GO:0005886">
    <property type="term" value="C:plasma membrane"/>
    <property type="evidence" value="ECO:0007669"/>
    <property type="project" value="UniProtKB-SubCell"/>
</dbReference>
<keyword evidence="5 9" id="KW-0812">Transmembrane</keyword>
<comment type="caution">
    <text evidence="12">The sequence shown here is derived from an EMBL/GenBank/DDBJ whole genome shotgun (WGS) entry which is preliminary data.</text>
</comment>
<dbReference type="GO" id="GO:0043093">
    <property type="term" value="P:FtsZ-dependent cytokinesis"/>
    <property type="evidence" value="ECO:0007669"/>
    <property type="project" value="UniProtKB-UniRule"/>
</dbReference>
<dbReference type="PROSITE" id="PS51779">
    <property type="entry name" value="POTRA"/>
    <property type="match status" value="1"/>
</dbReference>
<evidence type="ECO:0000256" key="2">
    <source>
        <dbReference type="ARBA" id="ARBA00022475"/>
    </source>
</evidence>
<dbReference type="InterPro" id="IPR013685">
    <property type="entry name" value="POTRA_FtsQ_type"/>
</dbReference>
<dbReference type="GO" id="GO:0032153">
    <property type="term" value="C:cell division site"/>
    <property type="evidence" value="ECO:0007669"/>
    <property type="project" value="UniProtKB-UniRule"/>
</dbReference>
<dbReference type="Proteomes" id="UP000229278">
    <property type="component" value="Unassembled WGS sequence"/>
</dbReference>
<evidence type="ECO:0000256" key="4">
    <source>
        <dbReference type="ARBA" id="ARBA00022618"/>
    </source>
</evidence>
<keyword evidence="4 9" id="KW-0132">Cell division</keyword>
<evidence type="ECO:0000256" key="6">
    <source>
        <dbReference type="ARBA" id="ARBA00022989"/>
    </source>
</evidence>
<dbReference type="PANTHER" id="PTHR35851">
    <property type="entry name" value="CELL DIVISION PROTEIN FTSQ"/>
    <property type="match status" value="1"/>
</dbReference>
<keyword evidence="8 9" id="KW-0131">Cell cycle</keyword>
<keyword evidence="6 9" id="KW-1133">Transmembrane helix</keyword>
<dbReference type="Gene3D" id="3.40.50.11690">
    <property type="entry name" value="Cell division protein FtsQ/DivIB"/>
    <property type="match status" value="1"/>
</dbReference>
<proteinExistence type="inferred from homology"/>
<comment type="similarity">
    <text evidence="9">Belongs to the FtsQ/DivIB family. FtsQ subfamily.</text>
</comment>
<dbReference type="Pfam" id="PF08478">
    <property type="entry name" value="POTRA_1"/>
    <property type="match status" value="1"/>
</dbReference>
<dbReference type="Pfam" id="PF03799">
    <property type="entry name" value="FtsQ_DivIB_C"/>
    <property type="match status" value="1"/>
</dbReference>
<evidence type="ECO:0000256" key="9">
    <source>
        <dbReference type="HAMAP-Rule" id="MF_00911"/>
    </source>
</evidence>
<dbReference type="HAMAP" id="MF_00911">
    <property type="entry name" value="FtsQ_subfam"/>
    <property type="match status" value="1"/>
</dbReference>
<organism evidence="12 13">
    <name type="scientific">Candidatus Contendibacter odensensis</name>
    <dbReference type="NCBI Taxonomy" id="1400860"/>
    <lineage>
        <taxon>Bacteria</taxon>
        <taxon>Pseudomonadati</taxon>
        <taxon>Pseudomonadota</taxon>
        <taxon>Gammaproteobacteria</taxon>
        <taxon>Candidatus Competibacteraceae</taxon>
        <taxon>Candidatus Contendibacter</taxon>
    </lineage>
</organism>
<protein>
    <recommendedName>
        <fullName evidence="9">Cell division protein FtsQ</fullName>
    </recommendedName>
</protein>
<evidence type="ECO:0000256" key="5">
    <source>
        <dbReference type="ARBA" id="ARBA00022692"/>
    </source>
</evidence>
<evidence type="ECO:0000259" key="11">
    <source>
        <dbReference type="PROSITE" id="PS51779"/>
    </source>
</evidence>
<feature type="region of interest" description="Disordered" evidence="10">
    <location>
        <begin position="1"/>
        <end position="20"/>
    </location>
</feature>
<dbReference type="InterPro" id="IPR005548">
    <property type="entry name" value="Cell_div_FtsQ/DivIB_C"/>
</dbReference>
<feature type="domain" description="POTRA" evidence="11">
    <location>
        <begin position="64"/>
        <end position="133"/>
    </location>
</feature>
<keyword evidence="3 9" id="KW-0997">Cell inner membrane</keyword>
<comment type="function">
    <text evidence="9">Essential cell division protein. May link together the upstream cell division proteins, which are predominantly cytoplasmic, with the downstream cell division proteins, which are predominantly periplasmic. May control correct divisome assembly.</text>
</comment>